<keyword evidence="2" id="KW-1185">Reference proteome</keyword>
<comment type="caution">
    <text evidence="1">The sequence shown here is derived from an EMBL/GenBank/DDBJ whole genome shotgun (WGS) entry which is preliminary data.</text>
</comment>
<accession>A0ACC7NUU6</accession>
<reference evidence="1" key="1">
    <citation type="submission" date="2024-12" db="EMBL/GenBank/DDBJ databases">
        <authorList>
            <person name="Wu N."/>
        </authorList>
    </citation>
    <scope>NUCLEOTIDE SEQUENCE</scope>
    <source>
        <strain evidence="1">P15</strain>
    </source>
</reference>
<dbReference type="Proteomes" id="UP001631969">
    <property type="component" value="Unassembled WGS sequence"/>
</dbReference>
<proteinExistence type="predicted"/>
<sequence length="176" mass="19499">MRRRWSGFWLAVMLFVLFAAMPLWQLADWRSAKREKEEAVVLLYQVALFQMEMMGSAIAQKSAPSGTAELEEWRRALFSAAYAHERLSTAVHGSVPAKLEGLETLMQWITRVQIGGARPLAKEEAELLKQAAPLCGKLVAAYGRLMDGSSSVSDAAGSELKKMNAELAETVKKKLK</sequence>
<gene>
    <name evidence="1" type="ORF">ACI1P1_09330</name>
</gene>
<dbReference type="EMBL" id="JBJURJ010000005">
    <property type="protein sequence ID" value="MFM9328488.1"/>
    <property type="molecule type" value="Genomic_DNA"/>
</dbReference>
<protein>
    <submittedName>
        <fullName evidence="1">Uncharacterized protein</fullName>
    </submittedName>
</protein>
<evidence type="ECO:0000313" key="2">
    <source>
        <dbReference type="Proteomes" id="UP001631969"/>
    </source>
</evidence>
<evidence type="ECO:0000313" key="1">
    <source>
        <dbReference type="EMBL" id="MFM9328488.1"/>
    </source>
</evidence>
<name>A0ACC7NUU6_9BACL</name>
<organism evidence="1 2">
    <name type="scientific">Paenibacillus mesotrionivorans</name>
    <dbReference type="NCBI Taxonomy" id="3160968"/>
    <lineage>
        <taxon>Bacteria</taxon>
        <taxon>Bacillati</taxon>
        <taxon>Bacillota</taxon>
        <taxon>Bacilli</taxon>
        <taxon>Bacillales</taxon>
        <taxon>Paenibacillaceae</taxon>
        <taxon>Paenibacillus</taxon>
    </lineage>
</organism>